<evidence type="ECO:0008006" key="2">
    <source>
        <dbReference type="Google" id="ProtNLM"/>
    </source>
</evidence>
<dbReference type="Gene3D" id="3.40.50.150">
    <property type="entry name" value="Vaccinia Virus protein VP39"/>
    <property type="match status" value="1"/>
</dbReference>
<dbReference type="SUPFAM" id="SSF53335">
    <property type="entry name" value="S-adenosyl-L-methionine-dependent methyltransferases"/>
    <property type="match status" value="1"/>
</dbReference>
<reference evidence="1" key="1">
    <citation type="journal article" date="2014" name="Front. Microbiol.">
        <title>High frequency of phylogenetically diverse reductive dehalogenase-homologous genes in deep subseafloor sedimentary metagenomes.</title>
        <authorList>
            <person name="Kawai M."/>
            <person name="Futagami T."/>
            <person name="Toyoda A."/>
            <person name="Takaki Y."/>
            <person name="Nishi S."/>
            <person name="Hori S."/>
            <person name="Arai W."/>
            <person name="Tsubouchi T."/>
            <person name="Morono Y."/>
            <person name="Uchiyama I."/>
            <person name="Ito T."/>
            <person name="Fujiyama A."/>
            <person name="Inagaki F."/>
            <person name="Takami H."/>
        </authorList>
    </citation>
    <scope>NUCLEOTIDE SEQUENCE</scope>
    <source>
        <strain evidence="1">Expedition CK06-06</strain>
    </source>
</reference>
<accession>X1SE65</accession>
<sequence>MKMHTIYDNTPWFHPMSIKFLSILLKPNWVIFETGCGSSTLWFSDRVKEIISFEHSELWYNKVKKIIKDKNIK</sequence>
<dbReference type="AlphaFoldDB" id="X1SE65"/>
<dbReference type="EMBL" id="BARW01008857">
    <property type="protein sequence ID" value="GAI73710.1"/>
    <property type="molecule type" value="Genomic_DNA"/>
</dbReference>
<organism evidence="1">
    <name type="scientific">marine sediment metagenome</name>
    <dbReference type="NCBI Taxonomy" id="412755"/>
    <lineage>
        <taxon>unclassified sequences</taxon>
        <taxon>metagenomes</taxon>
        <taxon>ecological metagenomes</taxon>
    </lineage>
</organism>
<comment type="caution">
    <text evidence="1">The sequence shown here is derived from an EMBL/GenBank/DDBJ whole genome shotgun (WGS) entry which is preliminary data.</text>
</comment>
<name>X1SE65_9ZZZZ</name>
<protein>
    <recommendedName>
        <fullName evidence="2">DNA methylase N-4/N-6 domain-containing protein</fullName>
    </recommendedName>
</protein>
<dbReference type="InterPro" id="IPR029063">
    <property type="entry name" value="SAM-dependent_MTases_sf"/>
</dbReference>
<gene>
    <name evidence="1" type="ORF">S12H4_18005</name>
</gene>
<proteinExistence type="predicted"/>
<evidence type="ECO:0000313" key="1">
    <source>
        <dbReference type="EMBL" id="GAI73710.1"/>
    </source>
</evidence>
<feature type="non-terminal residue" evidence="1">
    <location>
        <position position="73"/>
    </location>
</feature>